<dbReference type="Proteomes" id="UP000824236">
    <property type="component" value="Unassembled WGS sequence"/>
</dbReference>
<gene>
    <name evidence="2" type="ORF">H9791_11200</name>
</gene>
<evidence type="ECO:0000313" key="3">
    <source>
        <dbReference type="Proteomes" id="UP000824236"/>
    </source>
</evidence>
<accession>A0A9E2NPM2</accession>
<feature type="coiled-coil region" evidence="1">
    <location>
        <begin position="102"/>
        <end position="133"/>
    </location>
</feature>
<evidence type="ECO:0000313" key="2">
    <source>
        <dbReference type="EMBL" id="MBU3815040.1"/>
    </source>
</evidence>
<protein>
    <recommendedName>
        <fullName evidence="4">DUF4263 domain-containing protein</fullName>
    </recommendedName>
</protein>
<reference evidence="2" key="2">
    <citation type="submission" date="2021-04" db="EMBL/GenBank/DDBJ databases">
        <authorList>
            <person name="Gilroy R."/>
        </authorList>
    </citation>
    <scope>NUCLEOTIDE SEQUENCE</scope>
    <source>
        <strain evidence="2">B3-3758</strain>
    </source>
</reference>
<comment type="caution">
    <text evidence="2">The sequence shown here is derived from an EMBL/GenBank/DDBJ whole genome shotgun (WGS) entry which is preliminary data.</text>
</comment>
<reference evidence="2" key="1">
    <citation type="journal article" date="2021" name="PeerJ">
        <title>Extensive microbial diversity within the chicken gut microbiome revealed by metagenomics and culture.</title>
        <authorList>
            <person name="Gilroy R."/>
            <person name="Ravi A."/>
            <person name="Getino M."/>
            <person name="Pursley I."/>
            <person name="Horton D.L."/>
            <person name="Alikhan N.F."/>
            <person name="Baker D."/>
            <person name="Gharbi K."/>
            <person name="Hall N."/>
            <person name="Watson M."/>
            <person name="Adriaenssens E.M."/>
            <person name="Foster-Nyarko E."/>
            <person name="Jarju S."/>
            <person name="Secka A."/>
            <person name="Antonio M."/>
            <person name="Oren A."/>
            <person name="Chaudhuri R.R."/>
            <person name="La Ragione R."/>
            <person name="Hildebrand F."/>
            <person name="Pallen M.J."/>
        </authorList>
    </citation>
    <scope>NUCLEOTIDE SEQUENCE</scope>
    <source>
        <strain evidence="2">B3-3758</strain>
    </source>
</reference>
<proteinExistence type="predicted"/>
<organism evidence="2 3">
    <name type="scientific">Candidatus Bacteroides intestinipullorum</name>
    <dbReference type="NCBI Taxonomy" id="2838471"/>
    <lineage>
        <taxon>Bacteria</taxon>
        <taxon>Pseudomonadati</taxon>
        <taxon>Bacteroidota</taxon>
        <taxon>Bacteroidia</taxon>
        <taxon>Bacteroidales</taxon>
        <taxon>Bacteroidaceae</taxon>
        <taxon>Bacteroides</taxon>
    </lineage>
</organism>
<sequence length="327" mass="38357">MEEKKKQQRGEFSNKLEKHLKSENLAAVFAHAKDDKELDIQFRSNYINIYYKGGNILKISPKKTVINLEFDKFYFYLDAKNGKENLWTRKTNIKKALKGDNLYKAQLNKNKAKEIIDKLNREKNELIARLEKEGPAAYFSNAKHVMDEWFKHMKEEGIFRRNEKETQQKISLVNKSFKDSDIIVLDVEYAVSQKSSYGKKGTTPRADMIGLDKTGRIHIMELKYGIRSIKGSAGIVKHLEDFEQTIQKDSQGEFKSEMKWLLEQKKRYGLIEEKEAFISEEKAPVFDLVFCNLDADERKSMGEEYRKYEGRINHIFYLQDDSLYLKG</sequence>
<dbReference type="EMBL" id="JAHLFO010000154">
    <property type="protein sequence ID" value="MBU3815040.1"/>
    <property type="molecule type" value="Genomic_DNA"/>
</dbReference>
<keyword evidence="1" id="KW-0175">Coiled coil</keyword>
<evidence type="ECO:0000256" key="1">
    <source>
        <dbReference type="SAM" id="Coils"/>
    </source>
</evidence>
<name>A0A9E2NPM2_9BACE</name>
<evidence type="ECO:0008006" key="4">
    <source>
        <dbReference type="Google" id="ProtNLM"/>
    </source>
</evidence>
<dbReference type="AlphaFoldDB" id="A0A9E2NPM2"/>